<organism evidence="2 3">
    <name type="scientific">Hermanssonia centrifuga</name>
    <dbReference type="NCBI Taxonomy" id="98765"/>
    <lineage>
        <taxon>Eukaryota</taxon>
        <taxon>Fungi</taxon>
        <taxon>Dikarya</taxon>
        <taxon>Basidiomycota</taxon>
        <taxon>Agaricomycotina</taxon>
        <taxon>Agaricomycetes</taxon>
        <taxon>Polyporales</taxon>
        <taxon>Meruliaceae</taxon>
        <taxon>Hermanssonia</taxon>
    </lineage>
</organism>
<name>A0A4S4KH64_9APHY</name>
<feature type="region of interest" description="Disordered" evidence="1">
    <location>
        <begin position="529"/>
        <end position="560"/>
    </location>
</feature>
<evidence type="ECO:0000313" key="3">
    <source>
        <dbReference type="Proteomes" id="UP000309038"/>
    </source>
</evidence>
<dbReference type="Proteomes" id="UP000309038">
    <property type="component" value="Unassembled WGS sequence"/>
</dbReference>
<keyword evidence="3" id="KW-1185">Reference proteome</keyword>
<comment type="caution">
    <text evidence="2">The sequence shown here is derived from an EMBL/GenBank/DDBJ whole genome shotgun (WGS) entry which is preliminary data.</text>
</comment>
<evidence type="ECO:0000256" key="1">
    <source>
        <dbReference type="SAM" id="MobiDB-lite"/>
    </source>
</evidence>
<accession>A0A4S4KH64</accession>
<reference evidence="2 3" key="1">
    <citation type="submission" date="2019-02" db="EMBL/GenBank/DDBJ databases">
        <title>Genome sequencing of the rare red list fungi Phlebia centrifuga.</title>
        <authorList>
            <person name="Buettner E."/>
            <person name="Kellner H."/>
        </authorList>
    </citation>
    <scope>NUCLEOTIDE SEQUENCE [LARGE SCALE GENOMIC DNA]</scope>
    <source>
        <strain evidence="2 3">DSM 108282</strain>
    </source>
</reference>
<proteinExistence type="predicted"/>
<dbReference type="AlphaFoldDB" id="A0A4S4KH64"/>
<gene>
    <name evidence="2" type="ORF">EW026_g4651</name>
</gene>
<sequence>MSHALFVNLTEPTAESFPATSVSKYLIELIGKDVCAFRRNTQVSYRLVERARIIATGINNLIKRVDSEDDWDAYDKYTQAIEPLEDSLIPLTDIVEKERDQYLVTGKLESVDFCSAFIEAWATQRSDIRKRLEILRTKKEFATLLGDSLTATDEDIKDAYQHDDMNFLQELVRVVGTYTPRTHGIRPRAHNIILDVVKQIKSVQSQLIISYDKAQDASIVLSIQSAMVIYSAMELIKNTKLDAEWLAHARSEAIWKAAQSLLVDLNAHLAKGTPQLVDVQTKYDEFLRLLRGSMAVDLPANFVQLMKHTGRIGRSYHAQALYIVTLCRELVKHFEKATNKTAQNLEPLKSTIDETIKALEAARQKDVALTKFDLESFDASVTSVAFNTARDEIKDCFDKYGMSNEWSTHSAELEKAIAKDKARMKQVNDGLVKAIVAVPQEAARISVGVKVLKEGKTLHTLNYGLRSETRLSAIQWAASKETYPDKTSGKSILANSHFEKDGKTLSMDLDLKSVVSAGAKCELSLVIDSSRSVGSPASSVSSGSPTSSTSSISSSSSGSS</sequence>
<protein>
    <submittedName>
        <fullName evidence="2">Uncharacterized protein</fullName>
    </submittedName>
</protein>
<evidence type="ECO:0000313" key="2">
    <source>
        <dbReference type="EMBL" id="THG97316.1"/>
    </source>
</evidence>
<dbReference type="EMBL" id="SGPJ01000175">
    <property type="protein sequence ID" value="THG97316.1"/>
    <property type="molecule type" value="Genomic_DNA"/>
</dbReference>